<keyword evidence="2" id="KW-1185">Reference proteome</keyword>
<evidence type="ECO:0000313" key="2">
    <source>
        <dbReference type="Proteomes" id="UP000007161"/>
    </source>
</evidence>
<gene>
    <name evidence="1" type="ordered locus">Marpi_0849</name>
</gene>
<name>H2J773_MARPK</name>
<dbReference type="AlphaFoldDB" id="H2J773"/>
<dbReference type="HOGENOM" id="CLU_642217_0_0_0"/>
<dbReference type="STRING" id="443254.Marpi_0849"/>
<reference evidence="1 2" key="1">
    <citation type="journal article" date="2012" name="J. Bacteriol.">
        <title>Complete Genome Sequence of the Thermophilic, Piezophilic, Heterotrophic Bacterium Marinitoga piezophila KA3.</title>
        <authorList>
            <person name="Lucas S."/>
            <person name="Han J."/>
            <person name="Lapidus A."/>
            <person name="Cheng J.F."/>
            <person name="Goodwin L.A."/>
            <person name="Pitluck S."/>
            <person name="Peters L."/>
            <person name="Mikhailova N."/>
            <person name="Teshima H."/>
            <person name="Detter J.C."/>
            <person name="Han C."/>
            <person name="Tapia R."/>
            <person name="Land M."/>
            <person name="Hauser L."/>
            <person name="Kyrpides N.C."/>
            <person name="Ivanova N."/>
            <person name="Pagani I."/>
            <person name="Vannier P."/>
            <person name="Oger P."/>
            <person name="Bartlett D.H."/>
            <person name="Noll K.M."/>
            <person name="Woyke T."/>
            <person name="Jebbar M."/>
        </authorList>
    </citation>
    <scope>NUCLEOTIDE SEQUENCE [LARGE SCALE GENOMIC DNA]</scope>
    <source>
        <strain evidence="2">DSM 14283 / JCM 11233 / KA3</strain>
    </source>
</reference>
<dbReference type="PROSITE" id="PS51257">
    <property type="entry name" value="PROKAR_LIPOPROTEIN"/>
    <property type="match status" value="1"/>
</dbReference>
<organism evidence="1 2">
    <name type="scientific">Marinitoga piezophila (strain DSM 14283 / JCM 11233 / KA3)</name>
    <dbReference type="NCBI Taxonomy" id="443254"/>
    <lineage>
        <taxon>Bacteria</taxon>
        <taxon>Thermotogati</taxon>
        <taxon>Thermotogota</taxon>
        <taxon>Thermotogae</taxon>
        <taxon>Petrotogales</taxon>
        <taxon>Petrotogaceae</taxon>
        <taxon>Marinitoga</taxon>
    </lineage>
</organism>
<dbReference type="OrthoDB" id="49501at2"/>
<evidence type="ECO:0000313" key="1">
    <source>
        <dbReference type="EMBL" id="AEX85265.1"/>
    </source>
</evidence>
<dbReference type="KEGG" id="mpz:Marpi_0849"/>
<protein>
    <submittedName>
        <fullName evidence="1">Uncharacterized protein</fullName>
    </submittedName>
</protein>
<sequence>MKKTYSILIIIILVMLSGCSLFDFNKEKAQQDKIAKIIEKEQKLNIIIEKNKYIAFKEKQIPINLEIKDLKNLNPENYVDKIEINSDSTNATATLEGSLLHLKNFTKAGTYTLTFYHSDISTDLNIEILPATPINLKVELDKKIFIANKKVEIPLKIYFIDKYGNSIVKKIKEIKLYPVVKYDIEHISEGSYMLNLYNLTRPGKYIFSMFINGNKKDIEFSVIPDIIKQISFDNSIVKVATYSENKKDFIIQKIKYKLYDRYGNLIPGIKNLGYKIISDNIYTPKIKINYDENYIEVIGGVYPGIYKVEFYNGNYKLNGELKIEVKPFPRKIIILNKKIGKNFSVEFSVYDGNSNFAQNIKIEKIKVFYSNTIKEKEFSSSELKKHLRLKGNIYTFNTILDDYPTKIELYIKSKDFNTINIFTISLK</sequence>
<dbReference type="Proteomes" id="UP000007161">
    <property type="component" value="Chromosome"/>
</dbReference>
<proteinExistence type="predicted"/>
<dbReference type="EMBL" id="CP003257">
    <property type="protein sequence ID" value="AEX85265.1"/>
    <property type="molecule type" value="Genomic_DNA"/>
</dbReference>
<dbReference type="RefSeq" id="WP_014296337.1">
    <property type="nucleotide sequence ID" value="NC_016751.1"/>
</dbReference>
<reference evidence="2" key="2">
    <citation type="submission" date="2012-01" db="EMBL/GenBank/DDBJ databases">
        <title>Complete sequence of chromosome of Marinitoga piezophila KA3.</title>
        <authorList>
            <person name="Lucas S."/>
            <person name="Han J."/>
            <person name="Lapidus A."/>
            <person name="Cheng J.-F."/>
            <person name="Goodwin L."/>
            <person name="Pitluck S."/>
            <person name="Peters L."/>
            <person name="Mikhailova N."/>
            <person name="Teshima H."/>
            <person name="Detter J.C."/>
            <person name="Han C."/>
            <person name="Tapia R."/>
            <person name="Land M."/>
            <person name="Hauser L."/>
            <person name="Kyrpides N."/>
            <person name="Ivanova N."/>
            <person name="Pagani I."/>
            <person name="Jebbar M."/>
            <person name="Vannier P."/>
            <person name="Oger P."/>
            <person name="Cario A."/>
            <person name="Bartlett D."/>
            <person name="Noll K.M."/>
            <person name="Woyke T."/>
        </authorList>
    </citation>
    <scope>NUCLEOTIDE SEQUENCE [LARGE SCALE GENOMIC DNA]</scope>
    <source>
        <strain evidence="2">DSM 14283 / JCM 11233 / KA3</strain>
    </source>
</reference>
<accession>H2J773</accession>